<organism evidence="3 4">
    <name type="scientific">Sphingomicrobium clamense</name>
    <dbReference type="NCBI Taxonomy" id="2851013"/>
    <lineage>
        <taxon>Bacteria</taxon>
        <taxon>Pseudomonadati</taxon>
        <taxon>Pseudomonadota</taxon>
        <taxon>Alphaproteobacteria</taxon>
        <taxon>Sphingomonadales</taxon>
        <taxon>Sphingomonadaceae</taxon>
        <taxon>Sphingomicrobium</taxon>
    </lineage>
</organism>
<keyword evidence="1 2" id="KW-0028">Amino-acid biosynthesis</keyword>
<comment type="subcellular location">
    <subcellularLocation>
        <location evidence="1">Cytoplasm</location>
    </subcellularLocation>
</comment>
<dbReference type="CDD" id="cd04732">
    <property type="entry name" value="HisA"/>
    <property type="match status" value="1"/>
</dbReference>
<dbReference type="RefSeq" id="WP_218632021.1">
    <property type="nucleotide sequence ID" value="NZ_JAHVAH010000001.1"/>
</dbReference>
<dbReference type="PANTHER" id="PTHR43090:SF2">
    <property type="entry name" value="1-(5-PHOSPHORIBOSYL)-5-[(5-PHOSPHORIBOSYLAMINO)METHYLIDENEAMINO] IMIDAZOLE-4-CARBOXAMIDE ISOMERASE"/>
    <property type="match status" value="1"/>
</dbReference>
<accession>A0ABS6V351</accession>
<comment type="similarity">
    <text evidence="1 2">Belongs to the HisA/HisF family.</text>
</comment>
<dbReference type="Pfam" id="PF00977">
    <property type="entry name" value="His_biosynth"/>
    <property type="match status" value="1"/>
</dbReference>
<proteinExistence type="inferred from homology"/>
<comment type="pathway">
    <text evidence="1">Amino-acid biosynthesis; L-histidine biosynthesis; L-histidine from 5-phospho-alpha-D-ribose 1-diphosphate: step 4/9.</text>
</comment>
<comment type="caution">
    <text evidence="3">The sequence shown here is derived from an EMBL/GenBank/DDBJ whole genome shotgun (WGS) entry which is preliminary data.</text>
</comment>
<keyword evidence="1 2" id="KW-0368">Histidine biosynthesis</keyword>
<keyword evidence="1 3" id="KW-0413">Isomerase</keyword>
<keyword evidence="4" id="KW-1185">Reference proteome</keyword>
<feature type="active site" description="Proton donor" evidence="1">
    <location>
        <position position="128"/>
    </location>
</feature>
<name>A0ABS6V351_9SPHN</name>
<evidence type="ECO:0000313" key="3">
    <source>
        <dbReference type="EMBL" id="MBW0143984.1"/>
    </source>
</evidence>
<protein>
    <recommendedName>
        <fullName evidence="1">1-(5-phosphoribosyl)-5-[(5-phosphoribosylamino)methylideneamino] imidazole-4-carboxamide isomerase</fullName>
        <ecNumber evidence="1">5.3.1.16</ecNumber>
    </recommendedName>
    <alternativeName>
        <fullName evidence="1">Phosphoribosylformimino-5-aminoimidazole carboxamide ribotide isomerase</fullName>
    </alternativeName>
</protein>
<comment type="catalytic activity">
    <reaction evidence="1">
        <text>1-(5-phospho-beta-D-ribosyl)-5-[(5-phospho-beta-D-ribosylamino)methylideneamino]imidazole-4-carboxamide = 5-[(5-phospho-1-deoxy-D-ribulos-1-ylimino)methylamino]-1-(5-phospho-beta-D-ribosyl)imidazole-4-carboxamide</text>
        <dbReference type="Rhea" id="RHEA:15469"/>
        <dbReference type="ChEBI" id="CHEBI:58435"/>
        <dbReference type="ChEBI" id="CHEBI:58525"/>
        <dbReference type="EC" id="5.3.1.16"/>
    </reaction>
</comment>
<evidence type="ECO:0000313" key="4">
    <source>
        <dbReference type="Proteomes" id="UP000698028"/>
    </source>
</evidence>
<feature type="active site" description="Proton acceptor" evidence="1">
    <location>
        <position position="8"/>
    </location>
</feature>
<dbReference type="EC" id="5.3.1.16" evidence="1"/>
<dbReference type="InterPro" id="IPR023016">
    <property type="entry name" value="HisA/PriA"/>
</dbReference>
<dbReference type="PANTHER" id="PTHR43090">
    <property type="entry name" value="1-(5-PHOSPHORIBOSYL)-5-[(5-PHOSPHORIBOSYLAMINO)METHYLIDENEAMINO] IMIDAZOLE-4-CARBOXAMIDE ISOMERASE"/>
    <property type="match status" value="1"/>
</dbReference>
<dbReference type="GO" id="GO:0016853">
    <property type="term" value="F:isomerase activity"/>
    <property type="evidence" value="ECO:0007669"/>
    <property type="project" value="UniProtKB-KW"/>
</dbReference>
<reference evidence="3 4" key="1">
    <citation type="submission" date="2021-07" db="EMBL/GenBank/DDBJ databases">
        <title>The draft genome sequence of Sphingomicrobium sp. B8.</title>
        <authorList>
            <person name="Mu L."/>
        </authorList>
    </citation>
    <scope>NUCLEOTIDE SEQUENCE [LARGE SCALE GENOMIC DNA]</scope>
    <source>
        <strain evidence="3 4">B8</strain>
    </source>
</reference>
<evidence type="ECO:0000256" key="1">
    <source>
        <dbReference type="HAMAP-Rule" id="MF_01014"/>
    </source>
</evidence>
<dbReference type="Proteomes" id="UP000698028">
    <property type="component" value="Unassembled WGS sequence"/>
</dbReference>
<dbReference type="EMBL" id="JAHVAH010000001">
    <property type="protein sequence ID" value="MBW0143984.1"/>
    <property type="molecule type" value="Genomic_DNA"/>
</dbReference>
<gene>
    <name evidence="1" type="primary">hisA</name>
    <name evidence="3" type="ORF">KTQ36_01580</name>
</gene>
<sequence length="240" mass="25588">MKLIPAIDLMDSMPVRLAQGDFDRRTDYGSTADDALAAFKAQGAELTHIVDLDGARAGEPRQHELIASLAPIMPIQVAGGFRTREQVGDMFEAGAARVVIGSLALKKPQAFVEMLNCYGAERMVLALDVAIQDGAPVVASHGWQESSGRSLDDVLADFPRVRHILVTDISRDGMMSGPNVELYRLLKAQYPDIVVQASGGVASLDDLDELRAAGADAAITGKAIWGKTFSVADGVKRARG</sequence>
<keyword evidence="1" id="KW-0963">Cytoplasm</keyword>
<dbReference type="HAMAP" id="MF_01014">
    <property type="entry name" value="HisA"/>
    <property type="match status" value="1"/>
</dbReference>
<evidence type="ECO:0000256" key="2">
    <source>
        <dbReference type="RuleBase" id="RU003657"/>
    </source>
</evidence>
<dbReference type="InterPro" id="IPR044524">
    <property type="entry name" value="Isoase_HisA-like"/>
</dbReference>
<dbReference type="InterPro" id="IPR006062">
    <property type="entry name" value="His_biosynth"/>
</dbReference>